<sequence length="83" mass="9404">MRKCAQLELFRERLPRKPYYSDELTTGLRIADVARALGARYIQPNGPTHRHWIVFDVDHAAATLSWDDVGAPAPKEGANKFLI</sequence>
<gene>
    <name evidence="1" type="ORF">AU29_06655</name>
</gene>
<geneLocation type="plasmid" evidence="1">
    <name>U25P002</name>
</geneLocation>
<name>A0A0U2J0P2_KLEPN</name>
<proteinExistence type="predicted"/>
<dbReference type="RefSeq" id="WP_172686298.1">
    <property type="nucleotide sequence ID" value="NZ_KT818627.1"/>
</dbReference>
<reference evidence="1" key="1">
    <citation type="journal article" date="2016" name="Mem. Inst. Oswaldo Cruz">
        <title>Whole genome sequence of Klebsiella pneumoniae U25, a hypermucoviscous, multidrug resistant, biofilm producing isolate from India.</title>
        <authorList>
            <person name="Rafiq Z."/>
            <person name="Sam N."/>
            <person name="Vaidyanathan R."/>
        </authorList>
    </citation>
    <scope>NUCLEOTIDE SEQUENCE</scope>
    <source>
        <strain evidence="1">U25</strain>
        <plasmid evidence="1">U25P002</plasmid>
    </source>
</reference>
<accession>A0A0U2J0P2</accession>
<protein>
    <submittedName>
        <fullName evidence="1">Uncharacterized protein</fullName>
    </submittedName>
</protein>
<organism evidence="1">
    <name type="scientific">Klebsiella pneumoniae</name>
    <dbReference type="NCBI Taxonomy" id="573"/>
    <lineage>
        <taxon>Bacteria</taxon>
        <taxon>Pseudomonadati</taxon>
        <taxon>Pseudomonadota</taxon>
        <taxon>Gammaproteobacteria</taxon>
        <taxon>Enterobacterales</taxon>
        <taxon>Enterobacteriaceae</taxon>
        <taxon>Klebsiella/Raoultella group</taxon>
        <taxon>Klebsiella</taxon>
        <taxon>Klebsiella pneumoniae complex</taxon>
    </lineage>
</organism>
<evidence type="ECO:0000313" key="1">
    <source>
        <dbReference type="EMBL" id="ALL43249.1"/>
    </source>
</evidence>
<dbReference type="EMBL" id="KT818627">
    <property type="protein sequence ID" value="ALL43249.1"/>
    <property type="molecule type" value="Genomic_DNA"/>
</dbReference>
<dbReference type="AlphaFoldDB" id="A0A0U2J0P2"/>
<keyword evidence="1" id="KW-0614">Plasmid</keyword>
<dbReference type="Pfam" id="PF03090">
    <property type="entry name" value="Replicase"/>
    <property type="match status" value="1"/>
</dbReference>
<dbReference type="InterPro" id="IPR004322">
    <property type="entry name" value="Plasmid_replicase_bac"/>
</dbReference>